<gene>
    <name evidence="1" type="ORF">ACFSXZ_26875</name>
</gene>
<organism evidence="1 2">
    <name type="scientific">Amycolatopsis pigmentata</name>
    <dbReference type="NCBI Taxonomy" id="450801"/>
    <lineage>
        <taxon>Bacteria</taxon>
        <taxon>Bacillati</taxon>
        <taxon>Actinomycetota</taxon>
        <taxon>Actinomycetes</taxon>
        <taxon>Pseudonocardiales</taxon>
        <taxon>Pseudonocardiaceae</taxon>
        <taxon>Amycolatopsis</taxon>
    </lineage>
</organism>
<dbReference type="InterPro" id="IPR026286">
    <property type="entry name" value="MaiA/AMDase"/>
</dbReference>
<dbReference type="PANTHER" id="PTHR40267">
    <property type="entry name" value="BLR3294 PROTEIN"/>
    <property type="match status" value="1"/>
</dbReference>
<dbReference type="PIRSF" id="PIRSF015736">
    <property type="entry name" value="MI"/>
    <property type="match status" value="1"/>
</dbReference>
<proteinExistence type="predicted"/>
<dbReference type="Proteomes" id="UP001597417">
    <property type="component" value="Unassembled WGS sequence"/>
</dbReference>
<evidence type="ECO:0000313" key="1">
    <source>
        <dbReference type="EMBL" id="MFD2419957.1"/>
    </source>
</evidence>
<evidence type="ECO:0000313" key="2">
    <source>
        <dbReference type="Proteomes" id="UP001597417"/>
    </source>
</evidence>
<keyword evidence="2" id="KW-1185">Reference proteome</keyword>
<name>A0ABW5G2N0_9PSEU</name>
<dbReference type="Pfam" id="PF17645">
    <property type="entry name" value="Amdase"/>
    <property type="match status" value="1"/>
</dbReference>
<dbReference type="PANTHER" id="PTHR40267:SF1">
    <property type="entry name" value="BLR3294 PROTEIN"/>
    <property type="match status" value="1"/>
</dbReference>
<comment type="caution">
    <text evidence="1">The sequence shown here is derived from an EMBL/GenBank/DDBJ whole genome shotgun (WGS) entry which is preliminary data.</text>
</comment>
<sequence length="204" mass="20882">MRDPLAMVSGLNSPTLVARPTREVTREPLGAEVVLYACTACSFVGGHDGERALRAAMREAGAPRAVTTSGAVLAALAALEVRSVAVVHPYIEPVGARLAGFLREAGVDVVAARGLGLDALTVGAVDYAAVAELVAAGDHPDAEAVFVSCTALPTYDIVAPLEDQLGKPVVTANQAGLWAALHAIGFEPDGPGQRLMGVKPVRAV</sequence>
<dbReference type="EMBL" id="JBHUKR010000015">
    <property type="protein sequence ID" value="MFD2419957.1"/>
    <property type="molecule type" value="Genomic_DNA"/>
</dbReference>
<reference evidence="2" key="1">
    <citation type="journal article" date="2019" name="Int. J. Syst. Evol. Microbiol.">
        <title>The Global Catalogue of Microorganisms (GCM) 10K type strain sequencing project: providing services to taxonomists for standard genome sequencing and annotation.</title>
        <authorList>
            <consortium name="The Broad Institute Genomics Platform"/>
            <consortium name="The Broad Institute Genome Sequencing Center for Infectious Disease"/>
            <person name="Wu L."/>
            <person name="Ma J."/>
        </authorList>
    </citation>
    <scope>NUCLEOTIDE SEQUENCE [LARGE SCALE GENOMIC DNA]</scope>
    <source>
        <strain evidence="2">CGMCC 4.7645</strain>
    </source>
</reference>
<accession>A0ABW5G2N0</accession>
<dbReference type="Gene3D" id="3.40.50.12500">
    <property type="match status" value="1"/>
</dbReference>
<dbReference type="InterPro" id="IPR053714">
    <property type="entry name" value="Iso_Racemase_Enz_sf"/>
</dbReference>
<protein>
    <submittedName>
        <fullName evidence="1">Asp/Glu racemase</fullName>
    </submittedName>
</protein>